<feature type="transmembrane region" description="Helical" evidence="6">
    <location>
        <begin position="41"/>
        <end position="66"/>
    </location>
</feature>
<dbReference type="Pfam" id="PF06305">
    <property type="entry name" value="LapA_dom"/>
    <property type="match status" value="1"/>
</dbReference>
<dbReference type="AlphaFoldDB" id="A0A1I2HLM5"/>
<proteinExistence type="predicted"/>
<dbReference type="EMBL" id="FOOC01000002">
    <property type="protein sequence ID" value="SFF31034.1"/>
    <property type="molecule type" value="Genomic_DNA"/>
</dbReference>
<evidence type="ECO:0000313" key="8">
    <source>
        <dbReference type="EMBL" id="SFF31034.1"/>
    </source>
</evidence>
<keyword evidence="1" id="KW-1003">Cell membrane</keyword>
<evidence type="ECO:0000313" key="9">
    <source>
        <dbReference type="Proteomes" id="UP000199771"/>
    </source>
</evidence>
<evidence type="ECO:0000256" key="5">
    <source>
        <dbReference type="SAM" id="Coils"/>
    </source>
</evidence>
<keyword evidence="2 6" id="KW-0812">Transmembrane</keyword>
<name>A0A1I2HLM5_9GAMM</name>
<dbReference type="InterPro" id="IPR010445">
    <property type="entry name" value="LapA_dom"/>
</dbReference>
<protein>
    <recommendedName>
        <fullName evidence="7">Lipopolysaccharide assembly protein A domain-containing protein</fullName>
    </recommendedName>
</protein>
<dbReference type="GO" id="GO:0005886">
    <property type="term" value="C:plasma membrane"/>
    <property type="evidence" value="ECO:0007669"/>
    <property type="project" value="InterPro"/>
</dbReference>
<evidence type="ECO:0000256" key="6">
    <source>
        <dbReference type="SAM" id="Phobius"/>
    </source>
</evidence>
<feature type="domain" description="Lipopolysaccharide assembly protein A" evidence="7">
    <location>
        <begin position="24"/>
        <end position="85"/>
    </location>
</feature>
<dbReference type="STRING" id="1076937.SAMN04488120_10281"/>
<dbReference type="RefSeq" id="WP_091531009.1">
    <property type="nucleotide sequence ID" value="NZ_FOOC01000002.1"/>
</dbReference>
<evidence type="ECO:0000259" key="7">
    <source>
        <dbReference type="Pfam" id="PF06305"/>
    </source>
</evidence>
<reference evidence="8 9" key="1">
    <citation type="submission" date="2016-10" db="EMBL/GenBank/DDBJ databases">
        <authorList>
            <person name="de Groot N.N."/>
        </authorList>
    </citation>
    <scope>NUCLEOTIDE SEQUENCE [LARGE SCALE GENOMIC DNA]</scope>
    <source>
        <strain evidence="8 9">DSM 23609</strain>
    </source>
</reference>
<evidence type="ECO:0000256" key="1">
    <source>
        <dbReference type="ARBA" id="ARBA00022475"/>
    </source>
</evidence>
<keyword evidence="3 6" id="KW-1133">Transmembrane helix</keyword>
<organism evidence="8 9">
    <name type="scientific">Fontimonas thermophila</name>
    <dbReference type="NCBI Taxonomy" id="1076937"/>
    <lineage>
        <taxon>Bacteria</taxon>
        <taxon>Pseudomonadati</taxon>
        <taxon>Pseudomonadota</taxon>
        <taxon>Gammaproteobacteria</taxon>
        <taxon>Nevskiales</taxon>
        <taxon>Nevskiaceae</taxon>
        <taxon>Fontimonas</taxon>
    </lineage>
</organism>
<gene>
    <name evidence="8" type="ORF">SAMN04488120_10281</name>
</gene>
<evidence type="ECO:0000256" key="3">
    <source>
        <dbReference type="ARBA" id="ARBA00022989"/>
    </source>
</evidence>
<keyword evidence="4 6" id="KW-0472">Membrane</keyword>
<evidence type="ECO:0000256" key="4">
    <source>
        <dbReference type="ARBA" id="ARBA00023136"/>
    </source>
</evidence>
<keyword evidence="5" id="KW-0175">Coiled coil</keyword>
<evidence type="ECO:0000256" key="2">
    <source>
        <dbReference type="ARBA" id="ARBA00022692"/>
    </source>
</evidence>
<accession>A0A1I2HLM5</accession>
<feature type="coiled-coil region" evidence="5">
    <location>
        <begin position="64"/>
        <end position="91"/>
    </location>
</feature>
<dbReference type="Proteomes" id="UP000199771">
    <property type="component" value="Unassembled WGS sequence"/>
</dbReference>
<sequence length="99" mass="11062">MGRILVLLLLLAVLVLGASVGYFNAQSVRFDYLFGAREVPLIALLVADFVLGVLVALLLALGRILGLQLELRRLRKQVRDLEIELRTLRNLPLSDTPQR</sequence>
<keyword evidence="9" id="KW-1185">Reference proteome</keyword>